<keyword evidence="1" id="KW-1133">Transmembrane helix</keyword>
<dbReference type="AlphaFoldDB" id="A0A8S1KQ50"/>
<dbReference type="Proteomes" id="UP000688137">
    <property type="component" value="Unassembled WGS sequence"/>
</dbReference>
<evidence type="ECO:0000256" key="1">
    <source>
        <dbReference type="SAM" id="Phobius"/>
    </source>
</evidence>
<proteinExistence type="predicted"/>
<keyword evidence="3" id="KW-1185">Reference proteome</keyword>
<sequence length="286" mass="34156">MLAIQHLVPPEIIRIRQLICRVGDDGLIFRRIISIKQVRSKRCNHLIFYLMCQNYYLLNGIYATIMALLSTKQATQSLADQIILGLLEHLQQIAQKETPILGQKILKFLIECWFTQYKGGAENENSPFYLQILLTTLPHAMIKAMEKNQIEVKNIIQNVEVLMSKRKTEDRLYHLWQSIRNFLNNQEKDAHTQIFLQFLKSSYRRPYLLFNEEMTQVRQLRIGFKIPIVKRYKIWKPQQILVVNDKQEQNFKTIIQYSQFKIIQQFVNYFKLMYLKLLNNLLINYL</sequence>
<keyword evidence="1" id="KW-0812">Transmembrane</keyword>
<keyword evidence="1" id="KW-0472">Membrane</keyword>
<evidence type="ECO:0000313" key="3">
    <source>
        <dbReference type="Proteomes" id="UP000688137"/>
    </source>
</evidence>
<accession>A0A8S1KQ50</accession>
<feature type="transmembrane region" description="Helical" evidence="1">
    <location>
        <begin position="46"/>
        <end position="69"/>
    </location>
</feature>
<reference evidence="2" key="1">
    <citation type="submission" date="2021-01" db="EMBL/GenBank/DDBJ databases">
        <authorList>
            <consortium name="Genoscope - CEA"/>
            <person name="William W."/>
        </authorList>
    </citation>
    <scope>NUCLEOTIDE SEQUENCE</scope>
</reference>
<dbReference type="EMBL" id="CAJJDM010000023">
    <property type="protein sequence ID" value="CAD8056987.1"/>
    <property type="molecule type" value="Genomic_DNA"/>
</dbReference>
<gene>
    <name evidence="2" type="ORF">PPRIM_AZ9-3.1.T0250164</name>
</gene>
<organism evidence="2 3">
    <name type="scientific">Paramecium primaurelia</name>
    <dbReference type="NCBI Taxonomy" id="5886"/>
    <lineage>
        <taxon>Eukaryota</taxon>
        <taxon>Sar</taxon>
        <taxon>Alveolata</taxon>
        <taxon>Ciliophora</taxon>
        <taxon>Intramacronucleata</taxon>
        <taxon>Oligohymenophorea</taxon>
        <taxon>Peniculida</taxon>
        <taxon>Parameciidae</taxon>
        <taxon>Paramecium</taxon>
    </lineage>
</organism>
<evidence type="ECO:0000313" key="2">
    <source>
        <dbReference type="EMBL" id="CAD8056987.1"/>
    </source>
</evidence>
<name>A0A8S1KQ50_PARPR</name>
<protein>
    <submittedName>
        <fullName evidence="2">Uncharacterized protein</fullName>
    </submittedName>
</protein>
<comment type="caution">
    <text evidence="2">The sequence shown here is derived from an EMBL/GenBank/DDBJ whole genome shotgun (WGS) entry which is preliminary data.</text>
</comment>